<feature type="transmembrane region" description="Helical" evidence="7">
    <location>
        <begin position="133"/>
        <end position="157"/>
    </location>
</feature>
<keyword evidence="4 7" id="KW-0812">Transmembrane</keyword>
<dbReference type="InterPro" id="IPR036259">
    <property type="entry name" value="MFS_trans_sf"/>
</dbReference>
<sequence>MGNYKAFRLKLGLLSISSLLALAQVVAAAFPLMYAQFEDVSKAGVELLGTVPNFGTLIGLLISGYVIKILGSKTTVLLGVLVYLVFGTMSLYLNDYTIILASRVLLGIGSGLFSALAISLLSRFFQGPTLFKMLGYQNATASVSSTFFSFTLSYFVIYSWHGAFAIYLLAVPVLFMFWKWVPRIADTVPDKQYEPDVNTRDNNSLNNKLILMELVVMTLVFFIALVAMSYKMPQLIVERHLGSVQDASNLYGFFTLISIPVSLIYGQVKRFFKNTLIVLIPLLGTIGYALIVVQNSILGLYTATILVGVAYGLMAPELFNKVSEILRQLIVQIGIQR</sequence>
<comment type="subcellular location">
    <subcellularLocation>
        <location evidence="1">Cell membrane</location>
        <topology evidence="1">Multi-pass membrane protein</topology>
    </subcellularLocation>
</comment>
<feature type="transmembrane region" description="Helical" evidence="7">
    <location>
        <begin position="209"/>
        <end position="230"/>
    </location>
</feature>
<keyword evidence="8" id="KW-0732">Signal</keyword>
<keyword evidence="6 7" id="KW-0472">Membrane</keyword>
<evidence type="ECO:0000256" key="6">
    <source>
        <dbReference type="ARBA" id="ARBA00023136"/>
    </source>
</evidence>
<dbReference type="InterPro" id="IPR011701">
    <property type="entry name" value="MFS"/>
</dbReference>
<dbReference type="Proteomes" id="UP000244870">
    <property type="component" value="Chromosome"/>
</dbReference>
<evidence type="ECO:0000256" key="2">
    <source>
        <dbReference type="ARBA" id="ARBA00022448"/>
    </source>
</evidence>
<gene>
    <name evidence="10" type="ORF">B6254_1416</name>
</gene>
<feature type="transmembrane region" description="Helical" evidence="7">
    <location>
        <begin position="74"/>
        <end position="93"/>
    </location>
</feature>
<reference evidence="10 11" key="1">
    <citation type="submission" date="2017-04" db="EMBL/GenBank/DDBJ databases">
        <title>Weissella cibaria strain m2 complete genome.</title>
        <authorList>
            <person name="Pan Q."/>
            <person name="Tan M."/>
            <person name="Yao F."/>
            <person name="Su S."/>
        </authorList>
    </citation>
    <scope>NUCLEOTIDE SEQUENCE [LARGE SCALE GENOMIC DNA]</scope>
    <source>
        <strain evidence="10 11">M2</strain>
    </source>
</reference>
<keyword evidence="5 7" id="KW-1133">Transmembrane helix</keyword>
<feature type="transmembrane region" description="Helical" evidence="7">
    <location>
        <begin position="250"/>
        <end position="268"/>
    </location>
</feature>
<proteinExistence type="predicted"/>
<protein>
    <recommendedName>
        <fullName evidence="9">Major facilitator superfamily (MFS) profile domain-containing protein</fullName>
    </recommendedName>
</protein>
<feature type="transmembrane region" description="Helical" evidence="7">
    <location>
        <begin position="275"/>
        <end position="293"/>
    </location>
</feature>
<feature type="chain" id="PRO_5038421212" description="Major facilitator superfamily (MFS) profile domain-containing protein" evidence="8">
    <location>
        <begin position="24"/>
        <end position="337"/>
    </location>
</feature>
<dbReference type="Gene3D" id="1.20.1250.20">
    <property type="entry name" value="MFS general substrate transporter like domains"/>
    <property type="match status" value="1"/>
</dbReference>
<evidence type="ECO:0000259" key="9">
    <source>
        <dbReference type="PROSITE" id="PS50850"/>
    </source>
</evidence>
<evidence type="ECO:0000256" key="3">
    <source>
        <dbReference type="ARBA" id="ARBA00022475"/>
    </source>
</evidence>
<feature type="signal peptide" evidence="8">
    <location>
        <begin position="1"/>
        <end position="23"/>
    </location>
</feature>
<feature type="transmembrane region" description="Helical" evidence="7">
    <location>
        <begin position="51"/>
        <end position="67"/>
    </location>
</feature>
<name>A0A2S1KS58_9LACO</name>
<evidence type="ECO:0000256" key="1">
    <source>
        <dbReference type="ARBA" id="ARBA00004651"/>
    </source>
</evidence>
<dbReference type="PANTHER" id="PTHR43124">
    <property type="entry name" value="PURINE EFFLUX PUMP PBUE"/>
    <property type="match status" value="1"/>
</dbReference>
<evidence type="ECO:0000256" key="5">
    <source>
        <dbReference type="ARBA" id="ARBA00022989"/>
    </source>
</evidence>
<accession>A0A2S1KS58</accession>
<dbReference type="GO" id="GO:0022857">
    <property type="term" value="F:transmembrane transporter activity"/>
    <property type="evidence" value="ECO:0007669"/>
    <property type="project" value="InterPro"/>
</dbReference>
<evidence type="ECO:0000313" key="11">
    <source>
        <dbReference type="Proteomes" id="UP000244870"/>
    </source>
</evidence>
<dbReference type="AlphaFoldDB" id="A0A2S1KS58"/>
<dbReference type="PROSITE" id="PS50850">
    <property type="entry name" value="MFS"/>
    <property type="match status" value="1"/>
</dbReference>
<keyword evidence="2" id="KW-0813">Transport</keyword>
<dbReference type="EMBL" id="CP020928">
    <property type="protein sequence ID" value="AWF95820.1"/>
    <property type="molecule type" value="Genomic_DNA"/>
</dbReference>
<keyword evidence="3" id="KW-1003">Cell membrane</keyword>
<dbReference type="GO" id="GO:0005886">
    <property type="term" value="C:plasma membrane"/>
    <property type="evidence" value="ECO:0007669"/>
    <property type="project" value="UniProtKB-SubCell"/>
</dbReference>
<evidence type="ECO:0000313" key="10">
    <source>
        <dbReference type="EMBL" id="AWF95820.1"/>
    </source>
</evidence>
<evidence type="ECO:0000256" key="7">
    <source>
        <dbReference type="SAM" id="Phobius"/>
    </source>
</evidence>
<feature type="transmembrane region" description="Helical" evidence="7">
    <location>
        <begin position="163"/>
        <end position="181"/>
    </location>
</feature>
<dbReference type="InterPro" id="IPR050189">
    <property type="entry name" value="MFS_Efflux_Transporters"/>
</dbReference>
<dbReference type="PANTHER" id="PTHR43124:SF3">
    <property type="entry name" value="CHLORAMPHENICOL EFFLUX PUMP RV0191"/>
    <property type="match status" value="1"/>
</dbReference>
<organism evidence="10 11">
    <name type="scientific">Weissella cibaria</name>
    <dbReference type="NCBI Taxonomy" id="137591"/>
    <lineage>
        <taxon>Bacteria</taxon>
        <taxon>Bacillati</taxon>
        <taxon>Bacillota</taxon>
        <taxon>Bacilli</taxon>
        <taxon>Lactobacillales</taxon>
        <taxon>Lactobacillaceae</taxon>
        <taxon>Weissella</taxon>
    </lineage>
</organism>
<feature type="transmembrane region" description="Helical" evidence="7">
    <location>
        <begin position="99"/>
        <end position="121"/>
    </location>
</feature>
<feature type="transmembrane region" description="Helical" evidence="7">
    <location>
        <begin position="299"/>
        <end position="319"/>
    </location>
</feature>
<evidence type="ECO:0000256" key="4">
    <source>
        <dbReference type="ARBA" id="ARBA00022692"/>
    </source>
</evidence>
<dbReference type="SUPFAM" id="SSF103473">
    <property type="entry name" value="MFS general substrate transporter"/>
    <property type="match status" value="1"/>
</dbReference>
<feature type="domain" description="Major facilitator superfamily (MFS) profile" evidence="9">
    <location>
        <begin position="1"/>
        <end position="337"/>
    </location>
</feature>
<dbReference type="InterPro" id="IPR020846">
    <property type="entry name" value="MFS_dom"/>
</dbReference>
<evidence type="ECO:0000256" key="8">
    <source>
        <dbReference type="SAM" id="SignalP"/>
    </source>
</evidence>
<dbReference type="RefSeq" id="WP_108730603.1">
    <property type="nucleotide sequence ID" value="NZ_CP020928.1"/>
</dbReference>
<dbReference type="Pfam" id="PF07690">
    <property type="entry name" value="MFS_1"/>
    <property type="match status" value="1"/>
</dbReference>